<dbReference type="KEGG" id="dwd:DSCW_42120"/>
<dbReference type="InterPro" id="IPR017900">
    <property type="entry name" value="4Fe4S_Fe_S_CS"/>
</dbReference>
<dbReference type="GO" id="GO:0046872">
    <property type="term" value="F:metal ion binding"/>
    <property type="evidence" value="ECO:0007669"/>
    <property type="project" value="UniProtKB-KW"/>
</dbReference>
<evidence type="ECO:0000256" key="2">
    <source>
        <dbReference type="ARBA" id="ARBA00011771"/>
    </source>
</evidence>
<evidence type="ECO:0000256" key="5">
    <source>
        <dbReference type="ARBA" id="ARBA00022737"/>
    </source>
</evidence>
<dbReference type="OrthoDB" id="9789030at2"/>
<keyword evidence="3" id="KW-0004">4Fe-4S</keyword>
<organism evidence="10 11">
    <name type="scientific">Desulfosarcina widdelii</name>
    <dbReference type="NCBI Taxonomy" id="947919"/>
    <lineage>
        <taxon>Bacteria</taxon>
        <taxon>Pseudomonadati</taxon>
        <taxon>Thermodesulfobacteriota</taxon>
        <taxon>Desulfobacteria</taxon>
        <taxon>Desulfobacterales</taxon>
        <taxon>Desulfosarcinaceae</taxon>
        <taxon>Desulfosarcina</taxon>
    </lineage>
</organism>
<comment type="subunit">
    <text evidence="2">Heterodimer of a large and a small subunit.</text>
</comment>
<evidence type="ECO:0000256" key="3">
    <source>
        <dbReference type="ARBA" id="ARBA00022485"/>
    </source>
</evidence>
<dbReference type="InterPro" id="IPR019546">
    <property type="entry name" value="TAT_signal_bac_arc"/>
</dbReference>
<evidence type="ECO:0000313" key="10">
    <source>
        <dbReference type="EMBL" id="BBO76795.1"/>
    </source>
</evidence>
<name>A0A5K7Z7W7_9BACT</name>
<dbReference type="EMBL" id="AP021875">
    <property type="protein sequence ID" value="BBO76795.1"/>
    <property type="molecule type" value="Genomic_DNA"/>
</dbReference>
<evidence type="ECO:0000313" key="11">
    <source>
        <dbReference type="Proteomes" id="UP000427769"/>
    </source>
</evidence>
<sequence>MGLNRRDFFKYVTVAGAAVAGAEGSAHAWQSRAPSDSVGCLVDLTRCIGCRKCEQACNRVNGLPEPDRSFEDYTVLDRERRPDEKAYTVVNRHTTGQIDERDQLIPTFVKLQCMHCQDPACASACIVGALSKKENGTVHYDVSKCIGCRYCMVACPFEIPAYEYHDPITPRVMKCTFCYERVQNENKLPGCAEICPVEAITFGRRSDLLKVAHDRIKRNPGRYIDHVYGEKEVGGTSWMYLSAVPFEKLGFVTLPEEPMPRLAETIQHSLFAYMWSPIVLFGMLGGVMWASKDKSDRAGNGKEGGSS</sequence>
<evidence type="ECO:0000256" key="4">
    <source>
        <dbReference type="ARBA" id="ARBA00022723"/>
    </source>
</evidence>
<keyword evidence="11" id="KW-1185">Reference proteome</keyword>
<dbReference type="PANTHER" id="PTHR43545:SF4">
    <property type="entry name" value="IRON-SULFUR PROTEIN"/>
    <property type="match status" value="1"/>
</dbReference>
<gene>
    <name evidence="10" type="ORF">DSCW_42120</name>
</gene>
<feature type="transmembrane region" description="Helical" evidence="8">
    <location>
        <begin position="270"/>
        <end position="290"/>
    </location>
</feature>
<dbReference type="GO" id="GO:0051539">
    <property type="term" value="F:4 iron, 4 sulfur cluster binding"/>
    <property type="evidence" value="ECO:0007669"/>
    <property type="project" value="UniProtKB-KW"/>
</dbReference>
<reference evidence="10 11" key="1">
    <citation type="submission" date="2019-11" db="EMBL/GenBank/DDBJ databases">
        <title>Comparative genomics of hydrocarbon-degrading Desulfosarcina strains.</title>
        <authorList>
            <person name="Watanabe M."/>
            <person name="Kojima H."/>
            <person name="Fukui M."/>
        </authorList>
    </citation>
    <scope>NUCLEOTIDE SEQUENCE [LARGE SCALE GENOMIC DNA]</scope>
    <source>
        <strain evidence="10 11">PP31</strain>
    </source>
</reference>
<keyword evidence="8" id="KW-1133">Transmembrane helix</keyword>
<dbReference type="SUPFAM" id="SSF54862">
    <property type="entry name" value="4Fe-4S ferredoxins"/>
    <property type="match status" value="1"/>
</dbReference>
<evidence type="ECO:0000256" key="6">
    <source>
        <dbReference type="ARBA" id="ARBA00023004"/>
    </source>
</evidence>
<proteinExistence type="predicted"/>
<evidence type="ECO:0000259" key="9">
    <source>
        <dbReference type="PROSITE" id="PS51379"/>
    </source>
</evidence>
<evidence type="ECO:0000256" key="7">
    <source>
        <dbReference type="ARBA" id="ARBA00023014"/>
    </source>
</evidence>
<dbReference type="PANTHER" id="PTHR43545">
    <property type="entry name" value="FORMATE DEHYDROGENASE, NITRATE-INDUCIBLE, IRON-SULFUR SUBUNIT"/>
    <property type="match status" value="1"/>
</dbReference>
<dbReference type="NCBIfam" id="NF008134">
    <property type="entry name" value="PRK10882.1"/>
    <property type="match status" value="1"/>
</dbReference>
<protein>
    <recommendedName>
        <fullName evidence="9">4Fe-4S ferredoxin-type domain-containing protein</fullName>
    </recommendedName>
</protein>
<keyword evidence="6" id="KW-0408">Iron</keyword>
<dbReference type="InterPro" id="IPR017896">
    <property type="entry name" value="4Fe4S_Fe-S-bd"/>
</dbReference>
<dbReference type="Gene3D" id="3.30.70.20">
    <property type="match status" value="2"/>
</dbReference>
<keyword evidence="8" id="KW-0472">Membrane</keyword>
<keyword evidence="7" id="KW-0411">Iron-sulfur</keyword>
<dbReference type="AlphaFoldDB" id="A0A5K7Z7W7"/>
<keyword evidence="5" id="KW-0677">Repeat</keyword>
<feature type="domain" description="4Fe-4S ferredoxin-type" evidence="9">
    <location>
        <begin position="38"/>
        <end position="68"/>
    </location>
</feature>
<dbReference type="GO" id="GO:0030313">
    <property type="term" value="C:cell envelope"/>
    <property type="evidence" value="ECO:0007669"/>
    <property type="project" value="UniProtKB-SubCell"/>
</dbReference>
<accession>A0A5K7Z7W7</accession>
<dbReference type="Proteomes" id="UP000427769">
    <property type="component" value="Chromosome"/>
</dbReference>
<dbReference type="Pfam" id="PF13247">
    <property type="entry name" value="Fer4_11"/>
    <property type="match status" value="1"/>
</dbReference>
<dbReference type="CDD" id="cd10561">
    <property type="entry name" value="HybA_like"/>
    <property type="match status" value="1"/>
</dbReference>
<dbReference type="RefSeq" id="WP_155305600.1">
    <property type="nucleotide sequence ID" value="NZ_AP021875.1"/>
</dbReference>
<dbReference type="InterPro" id="IPR051555">
    <property type="entry name" value="FDH_Electron_Transfer_Unit"/>
</dbReference>
<dbReference type="PROSITE" id="PS51379">
    <property type="entry name" value="4FE4S_FER_2"/>
    <property type="match status" value="2"/>
</dbReference>
<evidence type="ECO:0000256" key="1">
    <source>
        <dbReference type="ARBA" id="ARBA00004196"/>
    </source>
</evidence>
<dbReference type="PROSITE" id="PS51318">
    <property type="entry name" value="TAT"/>
    <property type="match status" value="1"/>
</dbReference>
<keyword evidence="8" id="KW-0812">Transmembrane</keyword>
<dbReference type="InterPro" id="IPR006311">
    <property type="entry name" value="TAT_signal"/>
</dbReference>
<dbReference type="NCBIfam" id="TIGR01409">
    <property type="entry name" value="TAT_signal_seq"/>
    <property type="match status" value="1"/>
</dbReference>
<evidence type="ECO:0000256" key="8">
    <source>
        <dbReference type="SAM" id="Phobius"/>
    </source>
</evidence>
<keyword evidence="4" id="KW-0479">Metal-binding</keyword>
<dbReference type="PROSITE" id="PS00198">
    <property type="entry name" value="4FE4S_FER_1"/>
    <property type="match status" value="1"/>
</dbReference>
<comment type="subcellular location">
    <subcellularLocation>
        <location evidence="1">Cell envelope</location>
    </subcellularLocation>
</comment>
<feature type="domain" description="4Fe-4S ferredoxin-type" evidence="9">
    <location>
        <begin position="136"/>
        <end position="165"/>
    </location>
</feature>